<comment type="caution">
    <text evidence="1">The sequence shown here is derived from an EMBL/GenBank/DDBJ whole genome shotgun (WGS) entry which is preliminary data.</text>
</comment>
<feature type="non-terminal residue" evidence="1">
    <location>
        <position position="1"/>
    </location>
</feature>
<sequence>FSSLTLDHIGYWTDLFYAIIRKRTQLKINHSRLSQFEVLLQPLKDDDALVRIKKLDKTIRRVVHAIVKEPFAWIQFKQNFCFDLFARVDVRQQHPMIVIDIKYKNMVRIGIDTHLNCLSKPIIDVIVESRVELCVKLVQCKIDMRTL</sequence>
<dbReference type="EMBL" id="REGN01001784">
    <property type="protein sequence ID" value="RNA32548.1"/>
    <property type="molecule type" value="Genomic_DNA"/>
</dbReference>
<evidence type="ECO:0000313" key="2">
    <source>
        <dbReference type="Proteomes" id="UP000276133"/>
    </source>
</evidence>
<organism evidence="1 2">
    <name type="scientific">Brachionus plicatilis</name>
    <name type="common">Marine rotifer</name>
    <name type="synonym">Brachionus muelleri</name>
    <dbReference type="NCBI Taxonomy" id="10195"/>
    <lineage>
        <taxon>Eukaryota</taxon>
        <taxon>Metazoa</taxon>
        <taxon>Spiralia</taxon>
        <taxon>Gnathifera</taxon>
        <taxon>Rotifera</taxon>
        <taxon>Eurotatoria</taxon>
        <taxon>Monogononta</taxon>
        <taxon>Pseudotrocha</taxon>
        <taxon>Ploima</taxon>
        <taxon>Brachionidae</taxon>
        <taxon>Brachionus</taxon>
    </lineage>
</organism>
<reference evidence="1 2" key="1">
    <citation type="journal article" date="2018" name="Sci. Rep.">
        <title>Genomic signatures of local adaptation to the degree of environmental predictability in rotifers.</title>
        <authorList>
            <person name="Franch-Gras L."/>
            <person name="Hahn C."/>
            <person name="Garcia-Roger E.M."/>
            <person name="Carmona M.J."/>
            <person name="Serra M."/>
            <person name="Gomez A."/>
        </authorList>
    </citation>
    <scope>NUCLEOTIDE SEQUENCE [LARGE SCALE GENOMIC DNA]</scope>
    <source>
        <strain evidence="1">HYR1</strain>
    </source>
</reference>
<evidence type="ECO:0000313" key="1">
    <source>
        <dbReference type="EMBL" id="RNA32548.1"/>
    </source>
</evidence>
<dbReference type="AlphaFoldDB" id="A0A3M7SAF0"/>
<proteinExistence type="predicted"/>
<keyword evidence="2" id="KW-1185">Reference proteome</keyword>
<accession>A0A3M7SAF0</accession>
<protein>
    <submittedName>
        <fullName evidence="1">Uncharacterized protein</fullName>
    </submittedName>
</protein>
<name>A0A3M7SAF0_BRAPC</name>
<dbReference type="Proteomes" id="UP000276133">
    <property type="component" value="Unassembled WGS sequence"/>
</dbReference>
<gene>
    <name evidence="1" type="ORF">BpHYR1_015112</name>
</gene>